<dbReference type="Pfam" id="PF01490">
    <property type="entry name" value="Aa_trans"/>
    <property type="match status" value="1"/>
</dbReference>
<feature type="transmembrane region" description="Helical" evidence="6">
    <location>
        <begin position="89"/>
        <end position="109"/>
    </location>
</feature>
<evidence type="ECO:0000256" key="1">
    <source>
        <dbReference type="ARBA" id="ARBA00004141"/>
    </source>
</evidence>
<protein>
    <recommendedName>
        <fullName evidence="7">Amino acid transporter transmembrane domain-containing protein</fullName>
    </recommendedName>
</protein>
<feature type="transmembrane region" description="Helical" evidence="6">
    <location>
        <begin position="155"/>
        <end position="177"/>
    </location>
</feature>
<dbReference type="PANTHER" id="PTHR22950">
    <property type="entry name" value="AMINO ACID TRANSPORTER"/>
    <property type="match status" value="1"/>
</dbReference>
<feature type="transmembrane region" description="Helical" evidence="6">
    <location>
        <begin position="317"/>
        <end position="336"/>
    </location>
</feature>
<dbReference type="AlphaFoldDB" id="A0A843UP18"/>
<evidence type="ECO:0000256" key="3">
    <source>
        <dbReference type="ARBA" id="ARBA00022970"/>
    </source>
</evidence>
<feature type="transmembrane region" description="Helical" evidence="6">
    <location>
        <begin position="371"/>
        <end position="392"/>
    </location>
</feature>
<comment type="subcellular location">
    <subcellularLocation>
        <location evidence="1">Membrane</location>
        <topology evidence="1">Multi-pass membrane protein</topology>
    </subcellularLocation>
</comment>
<dbReference type="GO" id="GO:0015179">
    <property type="term" value="F:L-amino acid transmembrane transporter activity"/>
    <property type="evidence" value="ECO:0007669"/>
    <property type="project" value="TreeGrafter"/>
</dbReference>
<keyword evidence="3" id="KW-0813">Transport</keyword>
<evidence type="ECO:0000256" key="4">
    <source>
        <dbReference type="ARBA" id="ARBA00022989"/>
    </source>
</evidence>
<dbReference type="InterPro" id="IPR013057">
    <property type="entry name" value="AA_transpt_TM"/>
</dbReference>
<evidence type="ECO:0000313" key="9">
    <source>
        <dbReference type="Proteomes" id="UP000652761"/>
    </source>
</evidence>
<feature type="transmembrane region" description="Helical" evidence="6">
    <location>
        <begin position="274"/>
        <end position="296"/>
    </location>
</feature>
<feature type="transmembrane region" description="Helical" evidence="6">
    <location>
        <begin position="41"/>
        <end position="62"/>
    </location>
</feature>
<feature type="transmembrane region" description="Helical" evidence="6">
    <location>
        <begin position="230"/>
        <end position="254"/>
    </location>
</feature>
<dbReference type="PANTHER" id="PTHR22950:SF698">
    <property type="entry name" value="AMINO ACID TRANSPORTER TRANSMEMBRANE DOMAIN-CONTAINING PROTEIN"/>
    <property type="match status" value="1"/>
</dbReference>
<evidence type="ECO:0000313" key="8">
    <source>
        <dbReference type="EMBL" id="MQL88022.1"/>
    </source>
</evidence>
<keyword evidence="9" id="KW-1185">Reference proteome</keyword>
<evidence type="ECO:0000256" key="6">
    <source>
        <dbReference type="SAM" id="Phobius"/>
    </source>
</evidence>
<comment type="caution">
    <text evidence="8">The sequence shown here is derived from an EMBL/GenBank/DDBJ whole genome shotgun (WGS) entry which is preliminary data.</text>
</comment>
<feature type="transmembrane region" description="Helical" evidence="6">
    <location>
        <begin position="342"/>
        <end position="359"/>
    </location>
</feature>
<keyword evidence="5 6" id="KW-0472">Membrane</keyword>
<accession>A0A843UP18</accession>
<sequence length="399" mass="43368">MEGANAAPQKGATFLRTCFNGLNALSGVGILSIPYALSEGGWLSLLFLFLIATICYYTATLLRRCMDSNILIKSYPDVGELAFGRKGRIIIATFMYLELYLVAIEFLIMEGDNMEKLFPKANLKIAGIDITGKQAFVLLAATIVLPTTWLRNLGVLAYVSFGGVVSSLILLGCVLWVATIDGVGFHGTGTAFRWTGVPTAVSLYLFCYSGHAVLPTIYTSMKDKTMFSKMLLLSFILCSLNYGSMAVLGYLMYSQNLQSQITLNLPARLLSSKLAIYTTVINPLTKYALLITPIAAAIEDWFSPSKFKFTSVIIRTLLVASTMVAALTVPFFGYLMSLTGSLLSTSASILLPCICYLKIFKGASRWGIESVAILVIIFLGSVIAVVGTYISMKKIVTNL</sequence>
<dbReference type="SMR" id="A0A843UP18"/>
<keyword evidence="4 6" id="KW-1133">Transmembrane helix</keyword>
<dbReference type="EMBL" id="NMUH01001023">
    <property type="protein sequence ID" value="MQL88022.1"/>
    <property type="molecule type" value="Genomic_DNA"/>
</dbReference>
<evidence type="ECO:0000259" key="7">
    <source>
        <dbReference type="Pfam" id="PF01490"/>
    </source>
</evidence>
<feature type="transmembrane region" description="Helical" evidence="6">
    <location>
        <begin position="197"/>
        <end position="218"/>
    </location>
</feature>
<feature type="transmembrane region" description="Helical" evidence="6">
    <location>
        <begin position="121"/>
        <end position="143"/>
    </location>
</feature>
<proteinExistence type="predicted"/>
<keyword evidence="2 6" id="KW-0812">Transmembrane</keyword>
<keyword evidence="3" id="KW-0029">Amino-acid transport</keyword>
<dbReference type="GO" id="GO:0005774">
    <property type="term" value="C:vacuolar membrane"/>
    <property type="evidence" value="ECO:0007669"/>
    <property type="project" value="TreeGrafter"/>
</dbReference>
<dbReference type="OrthoDB" id="655540at2759"/>
<reference evidence="8" key="1">
    <citation type="submission" date="2017-07" db="EMBL/GenBank/DDBJ databases">
        <title>Taro Niue Genome Assembly and Annotation.</title>
        <authorList>
            <person name="Atibalentja N."/>
            <person name="Keating K."/>
            <person name="Fields C.J."/>
        </authorList>
    </citation>
    <scope>NUCLEOTIDE SEQUENCE</scope>
    <source>
        <strain evidence="8">Niue_2</strain>
        <tissue evidence="8">Leaf</tissue>
    </source>
</reference>
<feature type="domain" description="Amino acid transporter transmembrane" evidence="7">
    <location>
        <begin position="11"/>
        <end position="391"/>
    </location>
</feature>
<gene>
    <name evidence="8" type="ORF">Taro_020584</name>
</gene>
<evidence type="ECO:0000256" key="2">
    <source>
        <dbReference type="ARBA" id="ARBA00022692"/>
    </source>
</evidence>
<organism evidence="8 9">
    <name type="scientific">Colocasia esculenta</name>
    <name type="common">Wild taro</name>
    <name type="synonym">Arum esculentum</name>
    <dbReference type="NCBI Taxonomy" id="4460"/>
    <lineage>
        <taxon>Eukaryota</taxon>
        <taxon>Viridiplantae</taxon>
        <taxon>Streptophyta</taxon>
        <taxon>Embryophyta</taxon>
        <taxon>Tracheophyta</taxon>
        <taxon>Spermatophyta</taxon>
        <taxon>Magnoliopsida</taxon>
        <taxon>Liliopsida</taxon>
        <taxon>Araceae</taxon>
        <taxon>Aroideae</taxon>
        <taxon>Colocasieae</taxon>
        <taxon>Colocasia</taxon>
    </lineage>
</organism>
<name>A0A843UP18_COLES</name>
<evidence type="ECO:0000256" key="5">
    <source>
        <dbReference type="ARBA" id="ARBA00023136"/>
    </source>
</evidence>
<dbReference type="Proteomes" id="UP000652761">
    <property type="component" value="Unassembled WGS sequence"/>
</dbReference>